<organism evidence="2 3">
    <name type="scientific">Colletotrichum incanum</name>
    <name type="common">Soybean anthracnose fungus</name>
    <dbReference type="NCBI Taxonomy" id="1573173"/>
    <lineage>
        <taxon>Eukaryota</taxon>
        <taxon>Fungi</taxon>
        <taxon>Dikarya</taxon>
        <taxon>Ascomycota</taxon>
        <taxon>Pezizomycotina</taxon>
        <taxon>Sordariomycetes</taxon>
        <taxon>Hypocreomycetidae</taxon>
        <taxon>Glomerellales</taxon>
        <taxon>Glomerellaceae</taxon>
        <taxon>Colletotrichum</taxon>
        <taxon>Colletotrichum spaethianum species complex</taxon>
    </lineage>
</organism>
<evidence type="ECO:0000256" key="1">
    <source>
        <dbReference type="SAM" id="MobiDB-lite"/>
    </source>
</evidence>
<comment type="caution">
    <text evidence="2">The sequence shown here is derived from an EMBL/GenBank/DDBJ whole genome shotgun (WGS) entry which is preliminary data.</text>
</comment>
<accession>A0A167ALB1</accession>
<evidence type="ECO:0000313" key="3">
    <source>
        <dbReference type="Proteomes" id="UP000076584"/>
    </source>
</evidence>
<feature type="compositionally biased region" description="Polar residues" evidence="1">
    <location>
        <begin position="1"/>
        <end position="16"/>
    </location>
</feature>
<protein>
    <submittedName>
        <fullName evidence="2">Uncharacterized protein</fullName>
    </submittedName>
</protein>
<evidence type="ECO:0000313" key="2">
    <source>
        <dbReference type="EMBL" id="KZL80263.1"/>
    </source>
</evidence>
<sequence>LLEMNQGNVVTNNCHTPQRGPNGDADDVVYLGTFPATSSPKTPTSWLCHGAACIRARQKSRLWGRRNDVKVSQKRKAGCKASPFETPTRCMKLGSPSDKHGEAVYGYLNRKGTFRYRTGSGSPSVIHYEEIMFRPEFKGLEKKGLKERFLRILKNYNHSQLSSGEI</sequence>
<feature type="non-terminal residue" evidence="2">
    <location>
        <position position="1"/>
    </location>
</feature>
<reference evidence="2 3" key="1">
    <citation type="submission" date="2015-06" db="EMBL/GenBank/DDBJ databases">
        <title>Survival trade-offs in plant roots during colonization by closely related pathogenic and mutualistic fungi.</title>
        <authorList>
            <person name="Hacquard S."/>
            <person name="Kracher B."/>
            <person name="Hiruma K."/>
            <person name="Weinman A."/>
            <person name="Muench P."/>
            <person name="Garrido Oter R."/>
            <person name="Ver Loren van Themaat E."/>
            <person name="Dallerey J.-F."/>
            <person name="Damm U."/>
            <person name="Henrissat B."/>
            <person name="Lespinet O."/>
            <person name="Thon M."/>
            <person name="Kemen E."/>
            <person name="McHardy A.C."/>
            <person name="Schulze-Lefert P."/>
            <person name="O'Connell R.J."/>
        </authorList>
    </citation>
    <scope>NUCLEOTIDE SEQUENCE [LARGE SCALE GENOMIC DNA]</scope>
    <source>
        <strain evidence="2 3">MAFF 238704</strain>
    </source>
</reference>
<feature type="region of interest" description="Disordered" evidence="1">
    <location>
        <begin position="1"/>
        <end position="22"/>
    </location>
</feature>
<gene>
    <name evidence="2" type="ORF">CI238_13304</name>
</gene>
<dbReference type="AlphaFoldDB" id="A0A167ALB1"/>
<dbReference type="EMBL" id="LFIW01001928">
    <property type="protein sequence ID" value="KZL80263.1"/>
    <property type="molecule type" value="Genomic_DNA"/>
</dbReference>
<dbReference type="Proteomes" id="UP000076584">
    <property type="component" value="Unassembled WGS sequence"/>
</dbReference>
<keyword evidence="3" id="KW-1185">Reference proteome</keyword>
<name>A0A167ALB1_COLIC</name>
<proteinExistence type="predicted"/>